<dbReference type="EMBL" id="JADNYM010000005">
    <property type="protein sequence ID" value="MBG0738763.1"/>
    <property type="molecule type" value="Genomic_DNA"/>
</dbReference>
<evidence type="ECO:0000313" key="2">
    <source>
        <dbReference type="Proteomes" id="UP000655366"/>
    </source>
</evidence>
<reference evidence="1 2" key="1">
    <citation type="submission" date="2020-11" db="EMBL/GenBank/DDBJ databases">
        <title>Arthrobacter antarcticus sp. nov., isolated from Antarctic Soil.</title>
        <authorList>
            <person name="Li J."/>
        </authorList>
    </citation>
    <scope>NUCLEOTIDE SEQUENCE [LARGE SCALE GENOMIC DNA]</scope>
    <source>
        <strain evidence="1 2">Z1-20</strain>
    </source>
</reference>
<dbReference type="RefSeq" id="WP_196395703.1">
    <property type="nucleotide sequence ID" value="NZ_JADNYM010000005.1"/>
</dbReference>
<gene>
    <name evidence="1" type="ORF">IV500_04935</name>
</gene>
<organism evidence="1 2">
    <name type="scientific">Arthrobacter terrae</name>
    <dbReference type="NCBI Taxonomy" id="2935737"/>
    <lineage>
        <taxon>Bacteria</taxon>
        <taxon>Bacillati</taxon>
        <taxon>Actinomycetota</taxon>
        <taxon>Actinomycetes</taxon>
        <taxon>Micrococcales</taxon>
        <taxon>Micrococcaceae</taxon>
        <taxon>Arthrobacter</taxon>
    </lineage>
</organism>
<evidence type="ECO:0000313" key="1">
    <source>
        <dbReference type="EMBL" id="MBG0738763.1"/>
    </source>
</evidence>
<keyword evidence="2" id="KW-1185">Reference proteome</keyword>
<protein>
    <submittedName>
        <fullName evidence="1">Uncharacterized protein</fullName>
    </submittedName>
</protein>
<dbReference type="AlphaFoldDB" id="A0A931G4G2"/>
<comment type="caution">
    <text evidence="1">The sequence shown here is derived from an EMBL/GenBank/DDBJ whole genome shotgun (WGS) entry which is preliminary data.</text>
</comment>
<accession>A0A931G4G2</accession>
<sequence>MYELLAELTSLLERTSQFTDRGCARLHDGLQEVVDKYTGTPATYQYRNHPSWDTAWMDLDRSQVGIVLDLGHAVERSLVAGDWEAVTGVPV</sequence>
<proteinExistence type="predicted"/>
<name>A0A931G4G2_9MICC</name>
<dbReference type="Proteomes" id="UP000655366">
    <property type="component" value="Unassembled WGS sequence"/>
</dbReference>